<dbReference type="Gene3D" id="3.40.190.150">
    <property type="entry name" value="Bordetella uptake gene, domain 1"/>
    <property type="match status" value="1"/>
</dbReference>
<dbReference type="EMBL" id="JAANES010000001">
    <property type="protein sequence ID" value="MBS3017687.1"/>
    <property type="molecule type" value="Genomic_DNA"/>
</dbReference>
<comment type="similarity">
    <text evidence="1">Belongs to the UPF0065 (bug) family.</text>
</comment>
<dbReference type="SUPFAM" id="SSF53850">
    <property type="entry name" value="Periplasmic binding protein-like II"/>
    <property type="match status" value="1"/>
</dbReference>
<dbReference type="Proteomes" id="UP001647436">
    <property type="component" value="Unassembled WGS sequence"/>
</dbReference>
<dbReference type="PANTHER" id="PTHR42928">
    <property type="entry name" value="TRICARBOXYLATE-BINDING PROTEIN"/>
    <property type="match status" value="1"/>
</dbReference>
<dbReference type="PIRSF" id="PIRSF017082">
    <property type="entry name" value="YflP"/>
    <property type="match status" value="1"/>
</dbReference>
<evidence type="ECO:0000313" key="3">
    <source>
        <dbReference type="Proteomes" id="UP001647436"/>
    </source>
</evidence>
<dbReference type="Pfam" id="PF03401">
    <property type="entry name" value="TctC"/>
    <property type="match status" value="1"/>
</dbReference>
<dbReference type="CDD" id="cd07012">
    <property type="entry name" value="PBP2_Bug_TTT"/>
    <property type="match status" value="1"/>
</dbReference>
<keyword evidence="3" id="KW-1185">Reference proteome</keyword>
<protein>
    <recommendedName>
        <fullName evidence="4">Tripartite tricarboxylate transporter substrate binding protein</fullName>
    </recommendedName>
</protein>
<evidence type="ECO:0000256" key="1">
    <source>
        <dbReference type="ARBA" id="ARBA00006987"/>
    </source>
</evidence>
<sequence length="325" mass="34114">MHRRTLLLQSALGLGGLTIGGLSAAQTFPSKPITLVLPFSAGGISDVMARALGQHMAHQLGKPVIVDNKPGAGGQIAASAVLQQVADGHTVYVAGTAMFAINQTLFRKFAYDPVKDFEPVTSLVTSPLVLVVAADSPVRTLNELMALSRSSKQGLTFASQGLGSIGHLLGELFRSKTGGSMSHVAYKGSVPALQDVISNRVDFMFDPTSSTEALIRGKKLRALAIASTRRSPQLPDVPTLAELGVSGVDAGVWFGAAVRSGTPAPVVQALNRALVAALQDPGIQKRFESQGMQACPQAPEQFRQFIHSEIARWTPLIQSSGAGVD</sequence>
<name>A0ABS5LMU3_9BURK</name>
<dbReference type="InterPro" id="IPR005064">
    <property type="entry name" value="BUG"/>
</dbReference>
<dbReference type="Gene3D" id="3.40.190.10">
    <property type="entry name" value="Periplasmic binding protein-like II"/>
    <property type="match status" value="1"/>
</dbReference>
<evidence type="ECO:0000313" key="2">
    <source>
        <dbReference type="EMBL" id="MBS3017687.1"/>
    </source>
</evidence>
<gene>
    <name evidence="2" type="ORF">DJFAAGMI_00410</name>
</gene>
<dbReference type="PANTHER" id="PTHR42928:SF5">
    <property type="entry name" value="BLR1237 PROTEIN"/>
    <property type="match status" value="1"/>
</dbReference>
<dbReference type="InterPro" id="IPR042100">
    <property type="entry name" value="Bug_dom1"/>
</dbReference>
<reference evidence="2 3" key="1">
    <citation type="submission" date="2020-03" db="EMBL/GenBank/DDBJ databases">
        <title>The role of nitrogen metabolism on polyethylene biodegradation.</title>
        <authorList>
            <person name="Peixoto J."/>
            <person name="Vizzotto C.S."/>
            <person name="Ramos A."/>
            <person name="Alves G."/>
            <person name="Steindorff A."/>
            <person name="Kruger R."/>
        </authorList>
    </citation>
    <scope>NUCLEOTIDE SEQUENCE [LARGE SCALE GENOMIC DNA]</scope>
    <source>
        <strain evidence="2 3">PE63</strain>
    </source>
</reference>
<accession>A0ABS5LMU3</accession>
<organism evidence="2 3">
    <name type="scientific">Comamonas brasiliensis</name>
    <dbReference type="NCBI Taxonomy" id="1812482"/>
    <lineage>
        <taxon>Bacteria</taxon>
        <taxon>Pseudomonadati</taxon>
        <taxon>Pseudomonadota</taxon>
        <taxon>Betaproteobacteria</taxon>
        <taxon>Burkholderiales</taxon>
        <taxon>Comamonadaceae</taxon>
        <taxon>Comamonas</taxon>
    </lineage>
</organism>
<dbReference type="RefSeq" id="WP_249333710.1">
    <property type="nucleotide sequence ID" value="NZ_JAANES010000001.1"/>
</dbReference>
<evidence type="ECO:0008006" key="4">
    <source>
        <dbReference type="Google" id="ProtNLM"/>
    </source>
</evidence>
<proteinExistence type="inferred from homology"/>
<comment type="caution">
    <text evidence="2">The sequence shown here is derived from an EMBL/GenBank/DDBJ whole genome shotgun (WGS) entry which is preliminary data.</text>
</comment>